<organism evidence="5 6">
    <name type="scientific">Solimonas terrae</name>
    <dbReference type="NCBI Taxonomy" id="1396819"/>
    <lineage>
        <taxon>Bacteria</taxon>
        <taxon>Pseudomonadati</taxon>
        <taxon>Pseudomonadota</taxon>
        <taxon>Gammaproteobacteria</taxon>
        <taxon>Nevskiales</taxon>
        <taxon>Nevskiaceae</taxon>
        <taxon>Solimonas</taxon>
    </lineage>
</organism>
<dbReference type="NCBIfam" id="NF002019">
    <property type="entry name" value="PRK00823.1-4"/>
    <property type="match status" value="1"/>
</dbReference>
<dbReference type="PANTHER" id="PTHR12599:SF0">
    <property type="entry name" value="PTERIN-4-ALPHA-CARBINOLAMINE DEHYDRATASE"/>
    <property type="match status" value="1"/>
</dbReference>
<dbReference type="EMBL" id="JAAMOW010000001">
    <property type="protein sequence ID" value="NGY03438.1"/>
    <property type="molecule type" value="Genomic_DNA"/>
</dbReference>
<dbReference type="PANTHER" id="PTHR12599">
    <property type="entry name" value="PTERIN-4-ALPHA-CARBINOLAMINE DEHYDRATASE"/>
    <property type="match status" value="1"/>
</dbReference>
<evidence type="ECO:0000256" key="4">
    <source>
        <dbReference type="ARBA" id="ARBA00023239"/>
    </source>
</evidence>
<dbReference type="GO" id="GO:0008124">
    <property type="term" value="F:4-alpha-hydroxytetrahydrobiopterin dehydratase activity"/>
    <property type="evidence" value="ECO:0007669"/>
    <property type="project" value="UniProtKB-EC"/>
</dbReference>
<accession>A0A6M2BLW6</accession>
<dbReference type="Pfam" id="PF01329">
    <property type="entry name" value="Pterin_4a"/>
    <property type="match status" value="1"/>
</dbReference>
<dbReference type="EC" id="4.2.1.96" evidence="3"/>
<dbReference type="Gene3D" id="3.30.1360.20">
    <property type="entry name" value="Transcriptional coactivator/pterin dehydratase"/>
    <property type="match status" value="1"/>
</dbReference>
<keyword evidence="6" id="KW-1185">Reference proteome</keyword>
<comment type="catalytic activity">
    <reaction evidence="1">
        <text>(4aS,6R)-4a-hydroxy-L-erythro-5,6,7,8-tetrahydrobiopterin = (6R)-L-erythro-6,7-dihydrobiopterin + H2O</text>
        <dbReference type="Rhea" id="RHEA:11920"/>
        <dbReference type="ChEBI" id="CHEBI:15377"/>
        <dbReference type="ChEBI" id="CHEBI:15642"/>
        <dbReference type="ChEBI" id="CHEBI:43120"/>
        <dbReference type="EC" id="4.2.1.96"/>
    </reaction>
</comment>
<name>A0A6M2BLW6_9GAMM</name>
<dbReference type="GO" id="GO:0006729">
    <property type="term" value="P:tetrahydrobiopterin biosynthetic process"/>
    <property type="evidence" value="ECO:0007669"/>
    <property type="project" value="InterPro"/>
</dbReference>
<keyword evidence="4 5" id="KW-0456">Lyase</keyword>
<dbReference type="InterPro" id="IPR036428">
    <property type="entry name" value="PCD_sf"/>
</dbReference>
<proteinExistence type="inferred from homology"/>
<protein>
    <recommendedName>
        <fullName evidence="3">4a-hydroxytetrahydrobiopterin dehydratase</fullName>
        <ecNumber evidence="3">4.2.1.96</ecNumber>
    </recommendedName>
</protein>
<evidence type="ECO:0000313" key="6">
    <source>
        <dbReference type="Proteomes" id="UP000472676"/>
    </source>
</evidence>
<evidence type="ECO:0000313" key="5">
    <source>
        <dbReference type="EMBL" id="NGY03438.1"/>
    </source>
</evidence>
<comment type="caution">
    <text evidence="5">The sequence shown here is derived from an EMBL/GenBank/DDBJ whole genome shotgun (WGS) entry which is preliminary data.</text>
</comment>
<dbReference type="RefSeq" id="WP_166250845.1">
    <property type="nucleotide sequence ID" value="NZ_JAAMOW010000001.1"/>
</dbReference>
<evidence type="ECO:0000256" key="2">
    <source>
        <dbReference type="ARBA" id="ARBA00006472"/>
    </source>
</evidence>
<dbReference type="Proteomes" id="UP000472676">
    <property type="component" value="Unassembled WGS sequence"/>
</dbReference>
<reference evidence="5 6" key="1">
    <citation type="journal article" date="2014" name="Int. J. Syst. Evol. Microbiol.">
        <title>Solimonas terrae sp. nov., isolated from soil.</title>
        <authorList>
            <person name="Kim S.J."/>
            <person name="Moon J.Y."/>
            <person name="Weon H.Y."/>
            <person name="Ahn J.H."/>
            <person name="Chen W.M."/>
            <person name="Kwon S.W."/>
        </authorList>
    </citation>
    <scope>NUCLEOTIDE SEQUENCE [LARGE SCALE GENOMIC DNA]</scope>
    <source>
        <strain evidence="5 6">KIS83-12</strain>
    </source>
</reference>
<evidence type="ECO:0000256" key="1">
    <source>
        <dbReference type="ARBA" id="ARBA00001554"/>
    </source>
</evidence>
<dbReference type="CDD" id="cd00913">
    <property type="entry name" value="PCD_DCoH_subfamily_a"/>
    <property type="match status" value="1"/>
</dbReference>
<dbReference type="InterPro" id="IPR001533">
    <property type="entry name" value="Pterin_deHydtase"/>
</dbReference>
<gene>
    <name evidence="5" type="ORF">G7Y85_01530</name>
</gene>
<dbReference type="SUPFAM" id="SSF55248">
    <property type="entry name" value="PCD-like"/>
    <property type="match status" value="1"/>
</dbReference>
<comment type="similarity">
    <text evidence="2">Belongs to the pterin-4-alpha-carbinolamine dehydratase family.</text>
</comment>
<evidence type="ECO:0000256" key="3">
    <source>
        <dbReference type="ARBA" id="ARBA00013252"/>
    </source>
</evidence>
<dbReference type="AlphaFoldDB" id="A0A6M2BLW6"/>
<sequence>MSELAERRCKPCEGGVPPLDLAAASKLKDQVNARWKWSRDGKAIEAAFEFDNYWQTTAFVNAVAWIAHTTDHHPDISFGYKTCTISYWTHAVGGLSENDFICAARIDALLD</sequence>